<dbReference type="CDD" id="cd20557">
    <property type="entry name" value="CYCLIN_ScPCL1-like"/>
    <property type="match status" value="1"/>
</dbReference>
<dbReference type="EMBL" id="CAJMXA010000913">
    <property type="protein sequence ID" value="CAE6446570.1"/>
    <property type="molecule type" value="Genomic_DNA"/>
</dbReference>
<sequence>MTSTSARVCAYSLVPFEEHDEAIIRLLAMPVTDQMIHYIACKLAAAVGGPGHHHLPTPPVTPIRGKFALNGAPCAPEWDFPPLEVFLKDLVSYSHIHTASALGSMIYLKRITKGLQSGTISHRPETPYRLAVALFTVASKYSHDVSPSTAHWAAYTAAALGIPSLAEYISRQCSSNHKASKEKSRQKMNDPRSVEPTSLGYLFGPDATAALERDILCLLDFNMRLDEDDLRDCLNALSSHERAEGPLEQLRLGQGRPKLRSEKKYLSTTKATPALRDTIALKSEPTDDLKKAPATPHLAAPGLQSIMPLVSPPCTPVCGTLKRDYVMKRSFPAVKDSKFDQRAKPSLAVDVTLQSPQFNLHFPNSWLNTQYPLLNSKMDVNYLYRLVGESKLKNPFAPIGVPPAPPSTPTAGIESLPFIYGGRTSSPALQLPALDNLIVAPDKNSPWSRGQVGEILRKTMAHQARQIAVLSGKEVRDITVLNTPPPVPVFGSGALYKENPDRPSVEPARMAKLTVPDLRWYYALKRPIPPEMLDGELLGEVKDELARLRIPIPNQDCDGMPIDTTARSGHPAALPLASPLPSHIHPVLKATLDKRIYRHVRGRHYQAVVDSGPADFLSTRWDKKLQVELEAKGLSECEQQFKTTAPLRWVKKDAGTRRIRHLGEDPSLDGSRVVHQGEGDIAGRSAAKLPDSSLNRNSTHRGYYSIDRAAGIQGLDVGVSFVPAPEPVSSERPQNVGWFSRLLGGSHGRHSDSIKD</sequence>
<evidence type="ECO:0000256" key="1">
    <source>
        <dbReference type="SAM" id="MobiDB-lite"/>
    </source>
</evidence>
<reference evidence="2" key="1">
    <citation type="submission" date="2021-01" db="EMBL/GenBank/DDBJ databases">
        <authorList>
            <person name="Kaushik A."/>
        </authorList>
    </citation>
    <scope>NUCLEOTIDE SEQUENCE</scope>
    <source>
        <strain evidence="2">AG6-10EEA</strain>
    </source>
</reference>
<evidence type="ECO:0000313" key="2">
    <source>
        <dbReference type="EMBL" id="CAE6446570.1"/>
    </source>
</evidence>
<gene>
    <name evidence="2" type="ORF">RDB_LOCUS43231</name>
</gene>
<accession>A0A8H3B3K4</accession>
<dbReference type="Pfam" id="PF08613">
    <property type="entry name" value="Cyclin"/>
    <property type="match status" value="1"/>
</dbReference>
<dbReference type="GO" id="GO:0000307">
    <property type="term" value="C:cyclin-dependent protein kinase holoenzyme complex"/>
    <property type="evidence" value="ECO:0007669"/>
    <property type="project" value="TreeGrafter"/>
</dbReference>
<feature type="compositionally biased region" description="Basic and acidic residues" evidence="1">
    <location>
        <begin position="179"/>
        <end position="193"/>
    </location>
</feature>
<dbReference type="Proteomes" id="UP000663853">
    <property type="component" value="Unassembled WGS sequence"/>
</dbReference>
<dbReference type="PANTHER" id="PTHR15615:SF10">
    <property type="entry name" value="PHO85 CYCLIN-2-RELATED"/>
    <property type="match status" value="1"/>
</dbReference>
<evidence type="ECO:0000313" key="3">
    <source>
        <dbReference type="Proteomes" id="UP000663853"/>
    </source>
</evidence>
<protein>
    <submittedName>
        <fullName evidence="2">Uncharacterized protein</fullName>
    </submittedName>
</protein>
<dbReference type="GO" id="GO:0019901">
    <property type="term" value="F:protein kinase binding"/>
    <property type="evidence" value="ECO:0007669"/>
    <property type="project" value="InterPro"/>
</dbReference>
<dbReference type="Gene3D" id="1.10.472.10">
    <property type="entry name" value="Cyclin-like"/>
    <property type="match status" value="1"/>
</dbReference>
<dbReference type="AlphaFoldDB" id="A0A8H3B3K4"/>
<name>A0A8H3B3K4_9AGAM</name>
<organism evidence="2 3">
    <name type="scientific">Rhizoctonia solani</name>
    <dbReference type="NCBI Taxonomy" id="456999"/>
    <lineage>
        <taxon>Eukaryota</taxon>
        <taxon>Fungi</taxon>
        <taxon>Dikarya</taxon>
        <taxon>Basidiomycota</taxon>
        <taxon>Agaricomycotina</taxon>
        <taxon>Agaricomycetes</taxon>
        <taxon>Cantharellales</taxon>
        <taxon>Ceratobasidiaceae</taxon>
        <taxon>Rhizoctonia</taxon>
    </lineage>
</organism>
<dbReference type="PANTHER" id="PTHR15615">
    <property type="match status" value="1"/>
</dbReference>
<comment type="caution">
    <text evidence="2">The sequence shown here is derived from an EMBL/GenBank/DDBJ whole genome shotgun (WGS) entry which is preliminary data.</text>
</comment>
<dbReference type="GO" id="GO:0016538">
    <property type="term" value="F:cyclin-dependent protein serine/threonine kinase regulator activity"/>
    <property type="evidence" value="ECO:0007669"/>
    <property type="project" value="TreeGrafter"/>
</dbReference>
<dbReference type="InterPro" id="IPR013922">
    <property type="entry name" value="Cyclin_PHO80-like"/>
</dbReference>
<dbReference type="GO" id="GO:0005634">
    <property type="term" value="C:nucleus"/>
    <property type="evidence" value="ECO:0007669"/>
    <property type="project" value="TreeGrafter"/>
</dbReference>
<proteinExistence type="predicted"/>
<feature type="region of interest" description="Disordered" evidence="1">
    <location>
        <begin position="176"/>
        <end position="195"/>
    </location>
</feature>